<comment type="subcellular location">
    <subcellularLocation>
        <location evidence="1">Membrane</location>
        <topology evidence="1">Multi-pass membrane protein</topology>
    </subcellularLocation>
</comment>
<feature type="transmembrane region" description="Helical" evidence="6">
    <location>
        <begin position="187"/>
        <end position="206"/>
    </location>
</feature>
<feature type="transmembrane region" description="Helical" evidence="6">
    <location>
        <begin position="124"/>
        <end position="154"/>
    </location>
</feature>
<keyword evidence="5 6" id="KW-0472">Membrane</keyword>
<evidence type="ECO:0000256" key="2">
    <source>
        <dbReference type="ARBA" id="ARBA00009773"/>
    </source>
</evidence>
<keyword evidence="4 6" id="KW-1133">Transmembrane helix</keyword>
<feature type="transmembrane region" description="Helical" evidence="6">
    <location>
        <begin position="212"/>
        <end position="239"/>
    </location>
</feature>
<evidence type="ECO:0000313" key="7">
    <source>
        <dbReference type="EMBL" id="SET32442.1"/>
    </source>
</evidence>
<comment type="similarity">
    <text evidence="2">Belongs to the autoinducer-2 exporter (AI-2E) (TC 2.A.86) family.</text>
</comment>
<evidence type="ECO:0000313" key="8">
    <source>
        <dbReference type="Proteomes" id="UP000198558"/>
    </source>
</evidence>
<evidence type="ECO:0000256" key="5">
    <source>
        <dbReference type="ARBA" id="ARBA00023136"/>
    </source>
</evidence>
<dbReference type="PANTHER" id="PTHR21716:SF68">
    <property type="entry name" value="TRANSPORT PROTEIN YTVI-RELATED"/>
    <property type="match status" value="1"/>
</dbReference>
<dbReference type="PANTHER" id="PTHR21716">
    <property type="entry name" value="TRANSMEMBRANE PROTEIN"/>
    <property type="match status" value="1"/>
</dbReference>
<name>A0A1I0DJ30_9FIRM</name>
<evidence type="ECO:0000256" key="3">
    <source>
        <dbReference type="ARBA" id="ARBA00022692"/>
    </source>
</evidence>
<feature type="transmembrane region" description="Helical" evidence="6">
    <location>
        <begin position="6"/>
        <end position="30"/>
    </location>
</feature>
<dbReference type="EMBL" id="FOIN01000006">
    <property type="protein sequence ID" value="SET32442.1"/>
    <property type="molecule type" value="Genomic_DNA"/>
</dbReference>
<feature type="transmembrane region" description="Helical" evidence="6">
    <location>
        <begin position="51"/>
        <end position="76"/>
    </location>
</feature>
<dbReference type="Pfam" id="PF01594">
    <property type="entry name" value="AI-2E_transport"/>
    <property type="match status" value="1"/>
</dbReference>
<dbReference type="Proteomes" id="UP000198558">
    <property type="component" value="Unassembled WGS sequence"/>
</dbReference>
<protein>
    <submittedName>
        <fullName evidence="7">Sporulation integral membrane protein YtvI</fullName>
    </submittedName>
</protein>
<evidence type="ECO:0000256" key="1">
    <source>
        <dbReference type="ARBA" id="ARBA00004141"/>
    </source>
</evidence>
<feature type="transmembrane region" description="Helical" evidence="6">
    <location>
        <begin position="246"/>
        <end position="266"/>
    </location>
</feature>
<keyword evidence="8" id="KW-1185">Reference proteome</keyword>
<dbReference type="InterPro" id="IPR002549">
    <property type="entry name" value="AI-2E-like"/>
</dbReference>
<dbReference type="AlphaFoldDB" id="A0A1I0DJ30"/>
<evidence type="ECO:0000256" key="6">
    <source>
        <dbReference type="SAM" id="Phobius"/>
    </source>
</evidence>
<sequence length="320" mass="36439">MILIIAVIGTYILINWLIPLFFSCLIVLILQPLLAKEIEMLKVKNSFIAKGIIIFNYLLFVAMIIGIIIFSVVQIYKVLEILPDYLYRLYNLFSQNHYIIDATKYLDIIYSSSMSVVESVSSEFITGLITVVMKIPSILFDLVFIVITSLFMLLDYQRIDKLVIQKYSMVSLVVDTVKDVLSNMFKAYFMIMIITFIELWVGFMIMKLDNPVMLACIIAIFDFMPVLGIDMIMIPWIIISALTNKVSMAFGLLIIYMVIVVTKNILEPKLIAKNLGVSPLVSLIGMYLGMKILGVMGLIIVPTLLMIIIQIIKVKQEITR</sequence>
<proteinExistence type="inferred from homology"/>
<evidence type="ECO:0000256" key="4">
    <source>
        <dbReference type="ARBA" id="ARBA00022989"/>
    </source>
</evidence>
<dbReference type="GO" id="GO:0016020">
    <property type="term" value="C:membrane"/>
    <property type="evidence" value="ECO:0007669"/>
    <property type="project" value="UniProtKB-SubCell"/>
</dbReference>
<accession>A0A1I0DJ30</accession>
<dbReference type="GO" id="GO:0055085">
    <property type="term" value="P:transmembrane transport"/>
    <property type="evidence" value="ECO:0007669"/>
    <property type="project" value="TreeGrafter"/>
</dbReference>
<feature type="transmembrane region" description="Helical" evidence="6">
    <location>
        <begin position="286"/>
        <end position="312"/>
    </location>
</feature>
<organism evidence="7 8">
    <name type="scientific">Thomasclavelia cocleata</name>
    <dbReference type="NCBI Taxonomy" id="69824"/>
    <lineage>
        <taxon>Bacteria</taxon>
        <taxon>Bacillati</taxon>
        <taxon>Bacillota</taxon>
        <taxon>Erysipelotrichia</taxon>
        <taxon>Erysipelotrichales</taxon>
        <taxon>Coprobacillaceae</taxon>
        <taxon>Thomasclavelia</taxon>
    </lineage>
</organism>
<gene>
    <name evidence="7" type="ORF">SAMN04489758_10667</name>
</gene>
<reference evidence="8" key="1">
    <citation type="submission" date="2016-10" db="EMBL/GenBank/DDBJ databases">
        <authorList>
            <person name="Varghese N."/>
            <person name="Submissions S."/>
        </authorList>
    </citation>
    <scope>NUCLEOTIDE SEQUENCE [LARGE SCALE GENOMIC DNA]</scope>
    <source>
        <strain evidence="8">DSM 1551</strain>
    </source>
</reference>
<keyword evidence="3 6" id="KW-0812">Transmembrane</keyword>